<organism evidence="8">
    <name type="scientific">uncultured densovirus</name>
    <dbReference type="NCBI Taxonomy" id="748192"/>
    <lineage>
        <taxon>Viruses</taxon>
        <taxon>Monodnaviria</taxon>
        <taxon>Shotokuvirae</taxon>
        <taxon>Cossaviricota</taxon>
        <taxon>Quintoviricetes</taxon>
        <taxon>Piccovirales</taxon>
        <taxon>Parvoviridae</taxon>
        <taxon>Densovirinae</taxon>
        <taxon>environmental samples</taxon>
    </lineage>
</organism>
<evidence type="ECO:0000256" key="2">
    <source>
        <dbReference type="ARBA" id="ARBA00022562"/>
    </source>
</evidence>
<gene>
    <name evidence="8" type="primary">NS1</name>
</gene>
<evidence type="ECO:0000256" key="1">
    <source>
        <dbReference type="ARBA" id="ARBA00004147"/>
    </source>
</evidence>
<dbReference type="GO" id="GO:0006260">
    <property type="term" value="P:DNA replication"/>
    <property type="evidence" value="ECO:0007669"/>
    <property type="project" value="UniProtKB-KW"/>
</dbReference>
<keyword evidence="2" id="KW-1048">Host nucleus</keyword>
<comment type="subcellular location">
    <subcellularLocation>
        <location evidence="1">Host nucleus</location>
    </subcellularLocation>
</comment>
<protein>
    <submittedName>
        <fullName evidence="8">NS1</fullName>
    </submittedName>
</protein>
<dbReference type="Pfam" id="PF01057">
    <property type="entry name" value="Parvo_NS1"/>
    <property type="match status" value="1"/>
</dbReference>
<dbReference type="InterPro" id="IPR001257">
    <property type="entry name" value="Parvovirus_NS1_helicase"/>
</dbReference>
<dbReference type="GO" id="GO:0005524">
    <property type="term" value="F:ATP binding"/>
    <property type="evidence" value="ECO:0007669"/>
    <property type="project" value="UniProtKB-KW"/>
</dbReference>
<dbReference type="Gene3D" id="3.40.50.300">
    <property type="entry name" value="P-loop containing nucleotide triphosphate hydrolases"/>
    <property type="match status" value="1"/>
</dbReference>
<accession>A0A7M4CBK7</accession>
<dbReference type="SUPFAM" id="SSF52540">
    <property type="entry name" value="P-loop containing nucleoside triphosphate hydrolases"/>
    <property type="match status" value="1"/>
</dbReference>
<sequence length="562" mass="65076">MFTGDDNGRQESTRHIGERGERSGGGQDTICNTTQQDNSESTTIEPNSTGISNRIHEISRESGQDTSTARKLPTWFNQSSEAMAERYFKSFKERCDRVFIECQRSNGYLVRDVFRFENDAELKNFIGCIQRDGHYRRGLLQLCVDGDHVHVAHDCSFSNGTCRCNWWLKAKTFGADARRDRRGSRRCYSRSRTLTDIQNLLKYYCTKGRKIYYQKIGGQVERIHDEGYTLPEEGSLGLPELETEVGTQVYGNGNKFREEGCIFADGEPDQVGTFTEPRRKKRKLGASEKIQIRIVEMCKLYPICPPEAIVKHRLWLTDDDLRFKTMKDREVSSAISNWTNQLTTWSMEDYQEIYNNEKCVPIFSAGYGNFDNYYYNIENSLSVLDELVAFQCNDDSEQIYDFMSTLYNVLERKIPKLNCIVIHSPPSAGKNFFFDAVKDYYINCGHLCNANKYNNFAFQDAEGRRLVLWNEPNYSPEFEEPIKEILGGDSTSVNVKYMNDVAVYRTPVIVLTNNIVGFMTNPVFNDRIRIFKWHSAPFLKEYNKKPNPLAIYNLFKKYKLVD</sequence>
<feature type="region of interest" description="Disordered" evidence="6">
    <location>
        <begin position="1"/>
        <end position="67"/>
    </location>
</feature>
<keyword evidence="4" id="KW-0547">Nucleotide-binding</keyword>
<dbReference type="InterPro" id="IPR027417">
    <property type="entry name" value="P-loop_NTPase"/>
</dbReference>
<evidence type="ECO:0000256" key="4">
    <source>
        <dbReference type="ARBA" id="ARBA00022741"/>
    </source>
</evidence>
<reference evidence="8" key="1">
    <citation type="submission" date="2020-07" db="EMBL/GenBank/DDBJ databases">
        <title>Diversity of sea star-associated densoviruses and transcribed endogenized viral elements of densovirus origin.</title>
        <authorList>
            <person name="Jackson E.W."/>
            <person name="Hewson I."/>
        </authorList>
    </citation>
    <scope>NUCLEOTIDE SEQUENCE</scope>
</reference>
<feature type="compositionally biased region" description="Polar residues" evidence="6">
    <location>
        <begin position="29"/>
        <end position="52"/>
    </location>
</feature>
<keyword evidence="3" id="KW-0235">DNA replication</keyword>
<evidence type="ECO:0000256" key="5">
    <source>
        <dbReference type="ARBA" id="ARBA00022840"/>
    </source>
</evidence>
<dbReference type="InterPro" id="IPR014015">
    <property type="entry name" value="Helicase_SF3_DNA-vir"/>
</dbReference>
<evidence type="ECO:0000259" key="7">
    <source>
        <dbReference type="PROSITE" id="PS51206"/>
    </source>
</evidence>
<dbReference type="EMBL" id="MT733023">
    <property type="protein sequence ID" value="QOD39493.1"/>
    <property type="molecule type" value="Genomic_DNA"/>
</dbReference>
<evidence type="ECO:0000256" key="3">
    <source>
        <dbReference type="ARBA" id="ARBA00022705"/>
    </source>
</evidence>
<dbReference type="GO" id="GO:0019079">
    <property type="term" value="P:viral genome replication"/>
    <property type="evidence" value="ECO:0007669"/>
    <property type="project" value="InterPro"/>
</dbReference>
<feature type="compositionally biased region" description="Basic and acidic residues" evidence="6">
    <location>
        <begin position="54"/>
        <end position="63"/>
    </location>
</feature>
<keyword evidence="5" id="KW-0067">ATP-binding</keyword>
<proteinExistence type="predicted"/>
<dbReference type="GO" id="GO:0042025">
    <property type="term" value="C:host cell nucleus"/>
    <property type="evidence" value="ECO:0007669"/>
    <property type="project" value="UniProtKB-SubCell"/>
</dbReference>
<feature type="domain" description="SF3 helicase" evidence="7">
    <location>
        <begin position="397"/>
        <end position="546"/>
    </location>
</feature>
<feature type="compositionally biased region" description="Basic and acidic residues" evidence="6">
    <location>
        <begin position="1"/>
        <end position="22"/>
    </location>
</feature>
<dbReference type="PROSITE" id="PS51206">
    <property type="entry name" value="SF3_HELICASE_1"/>
    <property type="match status" value="1"/>
</dbReference>
<name>A0A7M4CBK7_9VIRU</name>
<evidence type="ECO:0000256" key="6">
    <source>
        <dbReference type="SAM" id="MobiDB-lite"/>
    </source>
</evidence>
<evidence type="ECO:0000313" key="8">
    <source>
        <dbReference type="EMBL" id="QOD39493.1"/>
    </source>
</evidence>